<organism evidence="8">
    <name type="scientific">marine sediment metagenome</name>
    <dbReference type="NCBI Taxonomy" id="412755"/>
    <lineage>
        <taxon>unclassified sequences</taxon>
        <taxon>metagenomes</taxon>
        <taxon>ecological metagenomes</taxon>
    </lineage>
</organism>
<evidence type="ECO:0000256" key="2">
    <source>
        <dbReference type="ARBA" id="ARBA00011017"/>
    </source>
</evidence>
<keyword evidence="4" id="KW-0560">Oxidoreductase</keyword>
<dbReference type="GO" id="GO:0008113">
    <property type="term" value="F:peptide-methionine (S)-S-oxide reductase activity"/>
    <property type="evidence" value="ECO:0007669"/>
    <property type="project" value="UniProtKB-EC"/>
</dbReference>
<dbReference type="InterPro" id="IPR028427">
    <property type="entry name" value="Met_Sox_Rdtase_MsrB"/>
</dbReference>
<dbReference type="SUPFAM" id="SSF51316">
    <property type="entry name" value="Mss4-like"/>
    <property type="match status" value="1"/>
</dbReference>
<gene>
    <name evidence="8" type="ORF">S03H2_35455</name>
</gene>
<dbReference type="NCBIfam" id="TIGR00357">
    <property type="entry name" value="peptide-methionine (R)-S-oxide reductase MsrB"/>
    <property type="match status" value="1"/>
</dbReference>
<dbReference type="GO" id="GO:0030091">
    <property type="term" value="P:protein repair"/>
    <property type="evidence" value="ECO:0007669"/>
    <property type="project" value="InterPro"/>
</dbReference>
<dbReference type="SUPFAM" id="SSF55068">
    <property type="entry name" value="Peptide methionine sulfoxide reductase"/>
    <property type="match status" value="1"/>
</dbReference>
<dbReference type="Gene3D" id="2.170.150.20">
    <property type="entry name" value="Peptide methionine sulfoxide reductase"/>
    <property type="match status" value="1"/>
</dbReference>
<dbReference type="PANTHER" id="PTHR10173:SF59">
    <property type="entry name" value="PEPTIDE METHIONINE SULFOXIDE REDUCTASE MSRA_MSRB"/>
    <property type="match status" value="1"/>
</dbReference>
<dbReference type="PROSITE" id="PS51790">
    <property type="entry name" value="MSRB"/>
    <property type="match status" value="1"/>
</dbReference>
<dbReference type="EMBL" id="BARU01021687">
    <property type="protein sequence ID" value="GAH48607.1"/>
    <property type="molecule type" value="Genomic_DNA"/>
</dbReference>
<dbReference type="AlphaFoldDB" id="X1FUD5"/>
<dbReference type="NCBIfam" id="TIGR00401">
    <property type="entry name" value="msrA"/>
    <property type="match status" value="1"/>
</dbReference>
<dbReference type="EC" id="1.8.4.11" evidence="3"/>
<dbReference type="GO" id="GO:0005737">
    <property type="term" value="C:cytoplasm"/>
    <property type="evidence" value="ECO:0007669"/>
    <property type="project" value="TreeGrafter"/>
</dbReference>
<name>X1FUD5_9ZZZZ</name>
<dbReference type="FunFam" id="2.170.150.20:FF:000003">
    <property type="entry name" value="Peptide methionine sulfoxide reductase MsrB"/>
    <property type="match status" value="1"/>
</dbReference>
<dbReference type="InterPro" id="IPR002579">
    <property type="entry name" value="Met_Sox_Rdtase_MsrB_dom"/>
</dbReference>
<evidence type="ECO:0000256" key="4">
    <source>
        <dbReference type="ARBA" id="ARBA00023002"/>
    </source>
</evidence>
<comment type="similarity">
    <text evidence="2">In the N-terminal section; belongs to the MsrA Met sulfoxide reductase family.</text>
</comment>
<evidence type="ECO:0000256" key="6">
    <source>
        <dbReference type="ARBA" id="ARBA00024679"/>
    </source>
</evidence>
<evidence type="ECO:0000259" key="7">
    <source>
        <dbReference type="PROSITE" id="PS51790"/>
    </source>
</evidence>
<feature type="non-terminal residue" evidence="8">
    <location>
        <position position="281"/>
    </location>
</feature>
<dbReference type="InterPro" id="IPR002569">
    <property type="entry name" value="Met_Sox_Rdtase_MsrA_dom"/>
</dbReference>
<comment type="function">
    <text evidence="6">Has an important function as a repair enzyme for proteins that have been inactivated by oxidation. Catalyzes the reversible oxidation-reduction of methionine sulfoxide in proteins to methionine.</text>
</comment>
<dbReference type="PANTHER" id="PTHR10173">
    <property type="entry name" value="METHIONINE SULFOXIDE REDUCTASE"/>
    <property type="match status" value="1"/>
</dbReference>
<dbReference type="GO" id="GO:0006979">
    <property type="term" value="P:response to oxidative stress"/>
    <property type="evidence" value="ECO:0007669"/>
    <property type="project" value="InterPro"/>
</dbReference>
<comment type="caution">
    <text evidence="8">The sequence shown here is derived from an EMBL/GenBank/DDBJ whole genome shotgun (WGS) entry which is preliminary data.</text>
</comment>
<dbReference type="GO" id="GO:0033743">
    <property type="term" value="F:peptide-methionine (R)-S-oxide reductase activity"/>
    <property type="evidence" value="ECO:0007669"/>
    <property type="project" value="InterPro"/>
</dbReference>
<proteinExistence type="inferred from homology"/>
<dbReference type="InterPro" id="IPR036509">
    <property type="entry name" value="Met_Sox_Rdtase_MsrA_sf"/>
</dbReference>
<evidence type="ECO:0000256" key="3">
    <source>
        <dbReference type="ARBA" id="ARBA00012502"/>
    </source>
</evidence>
<evidence type="ECO:0000256" key="5">
    <source>
        <dbReference type="ARBA" id="ARBA00023268"/>
    </source>
</evidence>
<dbReference type="Pfam" id="PF01641">
    <property type="entry name" value="SelR"/>
    <property type="match status" value="1"/>
</dbReference>
<comment type="similarity">
    <text evidence="1">In the C-terminal section; belongs to the MsrB Met sulfoxide reductase family.</text>
</comment>
<dbReference type="InterPro" id="IPR011057">
    <property type="entry name" value="Mss4-like_sf"/>
</dbReference>
<sequence length="281" mass="32179">AGYTGGHKENPTYEEVSTGKTGHLEAVQITFDPSIITYSELLDVFWRQINPTDIRGQFADIGSQYKTAVFYHDDEQKRLAEESKERLQVSGKFQVNIVTEIIPASKFYVAEDYHQDYYKKSSIRYKLYRAGSGREAYLKSTWDDTTKNNDSRFEKPSDEELKNRLTSLQFNVTQSCGTEMAFDNEYWDNKKEGIYVDIVSGEPLFSSLDKFDSGTGWPSFTKPLESDNILEKEDRSLFTSRTEVRSKLADSHLGHVFNDGPSPKGLRYCINSAALRFIPKE</sequence>
<reference evidence="8" key="1">
    <citation type="journal article" date="2014" name="Front. Microbiol.">
        <title>High frequency of phylogenetically diverse reductive dehalogenase-homologous genes in deep subseafloor sedimentary metagenomes.</title>
        <authorList>
            <person name="Kawai M."/>
            <person name="Futagami T."/>
            <person name="Toyoda A."/>
            <person name="Takaki Y."/>
            <person name="Nishi S."/>
            <person name="Hori S."/>
            <person name="Arai W."/>
            <person name="Tsubouchi T."/>
            <person name="Morono Y."/>
            <person name="Uchiyama I."/>
            <person name="Ito T."/>
            <person name="Fujiyama A."/>
            <person name="Inagaki F."/>
            <person name="Takami H."/>
        </authorList>
    </citation>
    <scope>NUCLEOTIDE SEQUENCE</scope>
    <source>
        <strain evidence="8">Expedition CK06-06</strain>
    </source>
</reference>
<evidence type="ECO:0000256" key="1">
    <source>
        <dbReference type="ARBA" id="ARBA00008076"/>
    </source>
</evidence>
<accession>X1FUD5</accession>
<protein>
    <recommendedName>
        <fullName evidence="3">peptide-methionine (S)-S-oxide reductase</fullName>
        <ecNumber evidence="3">1.8.4.11</ecNumber>
    </recommendedName>
</protein>
<dbReference type="HAMAP" id="MF_01400">
    <property type="entry name" value="MsrB"/>
    <property type="match status" value="1"/>
</dbReference>
<evidence type="ECO:0000313" key="8">
    <source>
        <dbReference type="EMBL" id="GAH48607.1"/>
    </source>
</evidence>
<dbReference type="Gene3D" id="3.30.1060.10">
    <property type="entry name" value="Peptide methionine sulphoxide reductase MsrA"/>
    <property type="match status" value="1"/>
</dbReference>
<keyword evidence="5" id="KW-0511">Multifunctional enzyme</keyword>
<dbReference type="HAMAP" id="MF_01401">
    <property type="entry name" value="MsrA"/>
    <property type="match status" value="1"/>
</dbReference>
<feature type="domain" description="MsrB" evidence="7">
    <location>
        <begin position="158"/>
        <end position="280"/>
    </location>
</feature>
<feature type="non-terminal residue" evidence="8">
    <location>
        <position position="1"/>
    </location>
</feature>
<dbReference type="Pfam" id="PF01625">
    <property type="entry name" value="PMSR"/>
    <property type="match status" value="1"/>
</dbReference>